<proteinExistence type="predicted"/>
<evidence type="ECO:0000256" key="1">
    <source>
        <dbReference type="SAM" id="MobiDB-lite"/>
    </source>
</evidence>
<dbReference type="InterPro" id="IPR051943">
    <property type="entry name" value="TRAFAC_Dynamin-like_GTPase"/>
</dbReference>
<evidence type="ECO:0000313" key="3">
    <source>
        <dbReference type="EMBL" id="ORC87901.1"/>
    </source>
</evidence>
<dbReference type="SUPFAM" id="SSF52540">
    <property type="entry name" value="P-loop containing nucleoside triphosphate hydrolases"/>
    <property type="match status" value="1"/>
</dbReference>
<accession>A0A1X0NTG9</accession>
<dbReference type="RefSeq" id="XP_028881967.1">
    <property type="nucleotide sequence ID" value="XM_029026643.1"/>
</dbReference>
<feature type="region of interest" description="Disordered" evidence="1">
    <location>
        <begin position="196"/>
        <end position="221"/>
    </location>
</feature>
<dbReference type="GeneID" id="39986423"/>
<comment type="caution">
    <text evidence="3">The sequence shown here is derived from an EMBL/GenBank/DDBJ whole genome shotgun (WGS) entry which is preliminary data.</text>
</comment>
<sequence length="636" mass="70456">MSLWKDVAVSGALLRERFIRYRPAVAAVNVSRSTASSSSSSVKFAGAPSPGIMRNSHIYGRRKLLLPVYAYGSCRGVFTVTTVIRNGKNFEWMKREDDKKVSHIGERGTMEVETKEKGMLGWESDADERQALRSIENAISSLKNDSLRQYDDAFNFLPAANYRHSMVMLLGNHSAGKSTIINYLLGREVQRTGVAPTDDGFTIIQRGNEDNDDDGPTSVSDPRYQLQDLQKFGLHFVHRFKIKTRRLPSQSRVPPGLMIVDSPGMIDTPIHVRDRTSLEGQLRGYDFLAVTRWFASRCDVILLVFDPANPGTTGETLDVLTKSLAGFEHKFLLVMNKVDMFDKTTDFARAYGALCWNLSKVLTMKDIPRIYTTFVPTKASIASVTISTSNVDEEKKTRVPLSSAVKSTPISPFSEEGAKMVAMEEFLRQREEVVDEILKAPLRRLDNLITEAEEGARRILLAGRVCTAIVWDYRRWQMIGVLAPTALFAASAGILALGGIATTPVTLATLTALAGATTLYVSVTGLKRLERELLENSDAVVDRIFIGRENTLDLQLRWKNAVKPEILNLAETSDAAGRGVIASLPTLTPWGRKTITSVLKRDIPALRLRVAEYKQRLSSQNGKQSSSSSTPPVPPL</sequence>
<feature type="region of interest" description="Disordered" evidence="1">
    <location>
        <begin position="616"/>
        <end position="636"/>
    </location>
</feature>
<dbReference type="VEuPathDB" id="TriTrypDB:TM35_000191450"/>
<dbReference type="Proteomes" id="UP000192257">
    <property type="component" value="Unassembled WGS sequence"/>
</dbReference>
<dbReference type="Gene3D" id="3.40.50.300">
    <property type="entry name" value="P-loop containing nucleotide triphosphate hydrolases"/>
    <property type="match status" value="1"/>
</dbReference>
<dbReference type="Pfam" id="PF00350">
    <property type="entry name" value="Dynamin_N"/>
    <property type="match status" value="1"/>
</dbReference>
<dbReference type="PANTHER" id="PTHR43681:SF1">
    <property type="entry name" value="SARCALUMENIN"/>
    <property type="match status" value="1"/>
</dbReference>
<organism evidence="3 4">
    <name type="scientific">Trypanosoma theileri</name>
    <dbReference type="NCBI Taxonomy" id="67003"/>
    <lineage>
        <taxon>Eukaryota</taxon>
        <taxon>Discoba</taxon>
        <taxon>Euglenozoa</taxon>
        <taxon>Kinetoplastea</taxon>
        <taxon>Metakinetoplastina</taxon>
        <taxon>Trypanosomatida</taxon>
        <taxon>Trypanosomatidae</taxon>
        <taxon>Trypanosoma</taxon>
    </lineage>
</organism>
<dbReference type="InterPro" id="IPR045063">
    <property type="entry name" value="Dynamin_N"/>
</dbReference>
<dbReference type="STRING" id="67003.A0A1X0NTG9"/>
<dbReference type="AlphaFoldDB" id="A0A1X0NTG9"/>
<dbReference type="EMBL" id="NBCO01000019">
    <property type="protein sequence ID" value="ORC87901.1"/>
    <property type="molecule type" value="Genomic_DNA"/>
</dbReference>
<dbReference type="InterPro" id="IPR027417">
    <property type="entry name" value="P-loop_NTPase"/>
</dbReference>
<gene>
    <name evidence="3" type="ORF">TM35_000191450</name>
</gene>
<evidence type="ECO:0000259" key="2">
    <source>
        <dbReference type="Pfam" id="PF00350"/>
    </source>
</evidence>
<evidence type="ECO:0000313" key="4">
    <source>
        <dbReference type="Proteomes" id="UP000192257"/>
    </source>
</evidence>
<feature type="compositionally biased region" description="Low complexity" evidence="1">
    <location>
        <begin position="618"/>
        <end position="629"/>
    </location>
</feature>
<name>A0A1X0NTG9_9TRYP</name>
<dbReference type="PANTHER" id="PTHR43681">
    <property type="entry name" value="TRANSMEMBRANE GTPASE FZO"/>
    <property type="match status" value="1"/>
</dbReference>
<reference evidence="3 4" key="1">
    <citation type="submission" date="2017-03" db="EMBL/GenBank/DDBJ databases">
        <title>An alternative strategy for trypanosome survival in the mammalian bloodstream revealed through genome and transcriptome analysis of the ubiquitous bovine parasite Trypanosoma (Megatrypanum) theileri.</title>
        <authorList>
            <person name="Kelly S."/>
            <person name="Ivens A."/>
            <person name="Mott A."/>
            <person name="O'Neill E."/>
            <person name="Emms D."/>
            <person name="Macleod O."/>
            <person name="Voorheis P."/>
            <person name="Matthews J."/>
            <person name="Matthews K."/>
            <person name="Carrington M."/>
        </authorList>
    </citation>
    <scope>NUCLEOTIDE SEQUENCE [LARGE SCALE GENOMIC DNA]</scope>
    <source>
        <strain evidence="3">Edinburgh</strain>
    </source>
</reference>
<dbReference type="OrthoDB" id="1716625at2759"/>
<keyword evidence="4" id="KW-1185">Reference proteome</keyword>
<feature type="domain" description="Dynamin N-terminal" evidence="2">
    <location>
        <begin position="167"/>
        <end position="337"/>
    </location>
</feature>
<protein>
    <recommendedName>
        <fullName evidence="2">Dynamin N-terminal domain-containing protein</fullName>
    </recommendedName>
</protein>